<gene>
    <name evidence="2" type="ORF">SELSPUOL_01310</name>
</gene>
<dbReference type="Proteomes" id="UP000003505">
    <property type="component" value="Unassembled WGS sequence"/>
</dbReference>
<dbReference type="EMBL" id="ACKP02000023">
    <property type="protein sequence ID" value="EEX77254.1"/>
    <property type="molecule type" value="Genomic_DNA"/>
</dbReference>
<keyword evidence="1" id="KW-0812">Transmembrane</keyword>
<organism evidence="2 3">
    <name type="scientific">Selenomonas sputigena (strain ATCC 35185 / DSM 20758 / CCUG 44933 / VPI D19B-28)</name>
    <dbReference type="NCBI Taxonomy" id="546271"/>
    <lineage>
        <taxon>Bacteria</taxon>
        <taxon>Bacillati</taxon>
        <taxon>Bacillota</taxon>
        <taxon>Negativicutes</taxon>
        <taxon>Selenomonadales</taxon>
        <taxon>Selenomonadaceae</taxon>
        <taxon>Selenomonas</taxon>
    </lineage>
</organism>
<comment type="caution">
    <text evidence="2">The sequence shown here is derived from an EMBL/GenBank/DDBJ whole genome shotgun (WGS) entry which is preliminary data.</text>
</comment>
<protein>
    <recommendedName>
        <fullName evidence="4">DUF4446 family protein</fullName>
    </recommendedName>
</protein>
<sequence length="173" mass="19414">MIGMNTKQLAELLGNNETFLVIFLLVLVIVLLVLAIYQVYSVSRMKSRYQAMMRGVEGANLESMLLAHIKEMKGVAEQSRKLKEENRRLDALLQTATTRIGIVRFSAFADMGSDLSYAVAMLDSHNNGVIFSSIFAREDSRSYVKPIEAGRSSYKLTREEAEALEKAMSVRPE</sequence>
<reference evidence="2 3" key="1">
    <citation type="submission" date="2009-09" db="EMBL/GenBank/DDBJ databases">
        <authorList>
            <person name="Weinstock G."/>
            <person name="Sodergren E."/>
            <person name="Clifton S."/>
            <person name="Fulton L."/>
            <person name="Fulton B."/>
            <person name="Courtney L."/>
            <person name="Fronick C."/>
            <person name="Harrison M."/>
            <person name="Strong C."/>
            <person name="Farmer C."/>
            <person name="Delahaunty K."/>
            <person name="Markovic C."/>
            <person name="Hall O."/>
            <person name="Minx P."/>
            <person name="Tomlinson C."/>
            <person name="Mitreva M."/>
            <person name="Nelson J."/>
            <person name="Hou S."/>
            <person name="Wollam A."/>
            <person name="Pepin K.H."/>
            <person name="Johnson M."/>
            <person name="Bhonagiri V."/>
            <person name="Nash W.E."/>
            <person name="Warren W."/>
            <person name="Chinwalla A."/>
            <person name="Mardis E.R."/>
            <person name="Wilson R.K."/>
        </authorList>
    </citation>
    <scope>NUCLEOTIDE SEQUENCE [LARGE SCALE GENOMIC DNA]</scope>
    <source>
        <strain evidence="3">ATCC 35185 / DSM 20758 / VPI D19B-28</strain>
    </source>
</reference>
<dbReference type="InterPro" id="IPR027981">
    <property type="entry name" value="DUF4446"/>
</dbReference>
<name>C9LV20_SELS3</name>
<evidence type="ECO:0008006" key="4">
    <source>
        <dbReference type="Google" id="ProtNLM"/>
    </source>
</evidence>
<keyword evidence="1" id="KW-1133">Transmembrane helix</keyword>
<evidence type="ECO:0000313" key="3">
    <source>
        <dbReference type="Proteomes" id="UP000003505"/>
    </source>
</evidence>
<dbReference type="AlphaFoldDB" id="C9LV20"/>
<proteinExistence type="predicted"/>
<keyword evidence="1" id="KW-0472">Membrane</keyword>
<dbReference type="STRING" id="546271.Selsp_2283"/>
<evidence type="ECO:0000256" key="1">
    <source>
        <dbReference type="SAM" id="Phobius"/>
    </source>
</evidence>
<accession>C9LV20</accession>
<dbReference type="Pfam" id="PF14584">
    <property type="entry name" value="DUF4446"/>
    <property type="match status" value="1"/>
</dbReference>
<dbReference type="eggNOG" id="COG1196">
    <property type="taxonomic scope" value="Bacteria"/>
</dbReference>
<evidence type="ECO:0000313" key="2">
    <source>
        <dbReference type="EMBL" id="EEX77254.1"/>
    </source>
</evidence>
<feature type="transmembrane region" description="Helical" evidence="1">
    <location>
        <begin position="20"/>
        <end position="40"/>
    </location>
</feature>